<dbReference type="AlphaFoldDB" id="A0A9P4VVN2"/>
<evidence type="ECO:0000256" key="2">
    <source>
        <dbReference type="SAM" id="MobiDB-lite"/>
    </source>
</evidence>
<evidence type="ECO:0000313" key="5">
    <source>
        <dbReference type="Proteomes" id="UP000799429"/>
    </source>
</evidence>
<organism evidence="4 5">
    <name type="scientific">Patellaria atrata CBS 101060</name>
    <dbReference type="NCBI Taxonomy" id="1346257"/>
    <lineage>
        <taxon>Eukaryota</taxon>
        <taxon>Fungi</taxon>
        <taxon>Dikarya</taxon>
        <taxon>Ascomycota</taxon>
        <taxon>Pezizomycotina</taxon>
        <taxon>Dothideomycetes</taxon>
        <taxon>Dothideomycetes incertae sedis</taxon>
        <taxon>Patellariales</taxon>
        <taxon>Patellariaceae</taxon>
        <taxon>Patellaria</taxon>
    </lineage>
</organism>
<comment type="caution">
    <text evidence="4">The sequence shown here is derived from an EMBL/GenBank/DDBJ whole genome shotgun (WGS) entry which is preliminary data.</text>
</comment>
<feature type="coiled-coil region" evidence="1">
    <location>
        <begin position="236"/>
        <end position="266"/>
    </location>
</feature>
<evidence type="ECO:0000313" key="4">
    <source>
        <dbReference type="EMBL" id="KAF2843222.1"/>
    </source>
</evidence>
<reference evidence="4" key="1">
    <citation type="journal article" date="2020" name="Stud. Mycol.">
        <title>101 Dothideomycetes genomes: a test case for predicting lifestyles and emergence of pathogens.</title>
        <authorList>
            <person name="Haridas S."/>
            <person name="Albert R."/>
            <person name="Binder M."/>
            <person name="Bloem J."/>
            <person name="Labutti K."/>
            <person name="Salamov A."/>
            <person name="Andreopoulos B."/>
            <person name="Baker S."/>
            <person name="Barry K."/>
            <person name="Bills G."/>
            <person name="Bluhm B."/>
            <person name="Cannon C."/>
            <person name="Castanera R."/>
            <person name="Culley D."/>
            <person name="Daum C."/>
            <person name="Ezra D."/>
            <person name="Gonzalez J."/>
            <person name="Henrissat B."/>
            <person name="Kuo A."/>
            <person name="Liang C."/>
            <person name="Lipzen A."/>
            <person name="Lutzoni F."/>
            <person name="Magnuson J."/>
            <person name="Mondo S."/>
            <person name="Nolan M."/>
            <person name="Ohm R."/>
            <person name="Pangilinan J."/>
            <person name="Park H.-J."/>
            <person name="Ramirez L."/>
            <person name="Alfaro M."/>
            <person name="Sun H."/>
            <person name="Tritt A."/>
            <person name="Yoshinaga Y."/>
            <person name="Zwiers L.-H."/>
            <person name="Turgeon B."/>
            <person name="Goodwin S."/>
            <person name="Spatafora J."/>
            <person name="Crous P."/>
            <person name="Grigoriev I."/>
        </authorList>
    </citation>
    <scope>NUCLEOTIDE SEQUENCE</scope>
    <source>
        <strain evidence="4">CBS 101060</strain>
    </source>
</reference>
<dbReference type="EMBL" id="MU006089">
    <property type="protein sequence ID" value="KAF2843222.1"/>
    <property type="molecule type" value="Genomic_DNA"/>
</dbReference>
<evidence type="ECO:0000256" key="3">
    <source>
        <dbReference type="SAM" id="Phobius"/>
    </source>
</evidence>
<keyword evidence="5" id="KW-1185">Reference proteome</keyword>
<evidence type="ECO:0000256" key="1">
    <source>
        <dbReference type="SAM" id="Coils"/>
    </source>
</evidence>
<name>A0A9P4VVN2_9PEZI</name>
<proteinExistence type="predicted"/>
<feature type="transmembrane region" description="Helical" evidence="3">
    <location>
        <begin position="607"/>
        <end position="626"/>
    </location>
</feature>
<sequence length="757" mass="83186">MDEEEDAYSINQDIQIVDPDHYRDGMDDQDGSEVPEQTELQIAGQEITKLEGENYSLNERIEELHVEIVKLEGEKEELQEQIKFSEESIQRGEQRFEEVWTKSRDYRELSQRLQRDVAVHHNEARETKEKLTDLQKTYEETKQFLDQCMAQIENERRANNEKTIHHDELRVRVDHLQVSEKRLQSDINDAKVAIHERDAEIARLGENLAAFEMLETQRIAQDRDSRLLTANLEACYHELNAREEKLEKVTADLEEIHQRYAILQQASGLPIPTLSLADEIMTDTDEHAERMQVAPVPAVTNLTFSGIKEIASSEPIEDSVSYRSYGTQTVTAPAVAAPALSGIKEIASEPVEHSVSYSSCGTQTVAAPAVAAFTLTGIKEIASEPIERSVSYSSFGTQADLVPAVTNLAFSGIKEIVSSELIEHHVSYSLCGMQTVAAPVAADLALSGIKEIISYEPVERSVSYHSSGTQTIAASAVPDIALSGIKEIMSYEPVEHSVSYRSSGTQTIAVPAVIDISLSGIKEIMSYEPVGHPVPYSSSGTQTVAAPAAPKLELSPVVEVFSYEPTVCSVAVASVSTQTDPALVVEAPSTTVYIVKEAEPIPFWKTYGSPLILVACMLFLAGWMLFPMAANRSVGRAWGSANSVTRTEALSFAHRPAPAMDVPAGFSPFASTDDSIPEAGPLQIALVDLLAPVWNVLEYFGAGVSNYKVGTGAYGTGGWMLRLWPVGWDHMRDVDQALAWVMVSFERLVGVERARLG</sequence>
<protein>
    <submittedName>
        <fullName evidence="4">Uncharacterized protein</fullName>
    </submittedName>
</protein>
<dbReference type="Proteomes" id="UP000799429">
    <property type="component" value="Unassembled WGS sequence"/>
</dbReference>
<accession>A0A9P4VVN2</accession>
<gene>
    <name evidence="4" type="ORF">M501DRAFT_68614</name>
</gene>
<keyword evidence="3" id="KW-0472">Membrane</keyword>
<keyword evidence="3" id="KW-1133">Transmembrane helix</keyword>
<feature type="coiled-coil region" evidence="1">
    <location>
        <begin position="47"/>
        <end position="141"/>
    </location>
</feature>
<feature type="region of interest" description="Disordered" evidence="2">
    <location>
        <begin position="1"/>
        <end position="36"/>
    </location>
</feature>
<keyword evidence="1" id="KW-0175">Coiled coil</keyword>
<keyword evidence="3" id="KW-0812">Transmembrane</keyword>